<keyword evidence="3" id="KW-1185">Reference proteome</keyword>
<organism evidence="2 3">
    <name type="scientific">Gossypium stocksii</name>
    <dbReference type="NCBI Taxonomy" id="47602"/>
    <lineage>
        <taxon>Eukaryota</taxon>
        <taxon>Viridiplantae</taxon>
        <taxon>Streptophyta</taxon>
        <taxon>Embryophyta</taxon>
        <taxon>Tracheophyta</taxon>
        <taxon>Spermatophyta</taxon>
        <taxon>Magnoliopsida</taxon>
        <taxon>eudicotyledons</taxon>
        <taxon>Gunneridae</taxon>
        <taxon>Pentapetalae</taxon>
        <taxon>rosids</taxon>
        <taxon>malvids</taxon>
        <taxon>Malvales</taxon>
        <taxon>Malvaceae</taxon>
        <taxon>Malvoideae</taxon>
        <taxon>Gossypium</taxon>
    </lineage>
</organism>
<evidence type="ECO:0000256" key="1">
    <source>
        <dbReference type="SAM" id="MobiDB-lite"/>
    </source>
</evidence>
<feature type="region of interest" description="Disordered" evidence="1">
    <location>
        <begin position="1"/>
        <end position="25"/>
    </location>
</feature>
<reference evidence="2 3" key="1">
    <citation type="journal article" date="2021" name="Plant Biotechnol. J.">
        <title>Multi-omics assisted identification of the key and species-specific regulatory components of drought-tolerant mechanisms in Gossypium stocksii.</title>
        <authorList>
            <person name="Yu D."/>
            <person name="Ke L."/>
            <person name="Zhang D."/>
            <person name="Wu Y."/>
            <person name="Sun Y."/>
            <person name="Mei J."/>
            <person name="Sun J."/>
            <person name="Sun Y."/>
        </authorList>
    </citation>
    <scope>NUCLEOTIDE SEQUENCE [LARGE SCALE GENOMIC DNA]</scope>
    <source>
        <strain evidence="3">cv. E1</strain>
        <tissue evidence="2">Leaf</tissue>
    </source>
</reference>
<comment type="caution">
    <text evidence="2">The sequence shown here is derived from an EMBL/GenBank/DDBJ whole genome shotgun (WGS) entry which is preliminary data.</text>
</comment>
<evidence type="ECO:0000313" key="3">
    <source>
        <dbReference type="Proteomes" id="UP000828251"/>
    </source>
</evidence>
<accession>A0A9D4A1P9</accession>
<evidence type="ECO:0000313" key="2">
    <source>
        <dbReference type="EMBL" id="KAH1082088.1"/>
    </source>
</evidence>
<sequence>MGPAPKSRGYHQTRKEDFTEYRRHESRRSRTSRLLASLAACSKSSCKICMVFMYDAITCYPTYTCLHVLLFGTSNIEVEI</sequence>
<gene>
    <name evidence="2" type="ORF">J1N35_021849</name>
</gene>
<dbReference type="Proteomes" id="UP000828251">
    <property type="component" value="Unassembled WGS sequence"/>
</dbReference>
<protein>
    <submittedName>
        <fullName evidence="2">Uncharacterized protein</fullName>
    </submittedName>
</protein>
<dbReference type="EMBL" id="JAIQCV010000007">
    <property type="protein sequence ID" value="KAH1082088.1"/>
    <property type="molecule type" value="Genomic_DNA"/>
</dbReference>
<name>A0A9D4A1P9_9ROSI</name>
<dbReference type="AlphaFoldDB" id="A0A9D4A1P9"/>
<proteinExistence type="predicted"/>
<feature type="compositionally biased region" description="Basic and acidic residues" evidence="1">
    <location>
        <begin position="13"/>
        <end position="23"/>
    </location>
</feature>